<keyword evidence="1" id="KW-0472">Membrane</keyword>
<dbReference type="SUPFAM" id="SSF56235">
    <property type="entry name" value="N-terminal nucleophile aminohydrolases (Ntn hydrolases)"/>
    <property type="match status" value="1"/>
</dbReference>
<evidence type="ECO:0000313" key="3">
    <source>
        <dbReference type="EMBL" id="QUI25277.1"/>
    </source>
</evidence>
<dbReference type="InterPro" id="IPR029055">
    <property type="entry name" value="Ntn_hydrolases_N"/>
</dbReference>
<evidence type="ECO:0000256" key="1">
    <source>
        <dbReference type="SAM" id="Phobius"/>
    </source>
</evidence>
<reference evidence="3" key="1">
    <citation type="submission" date="2020-07" db="EMBL/GenBank/DDBJ databases">
        <title>Vallitalea pronyensis genome.</title>
        <authorList>
            <person name="Postec A."/>
        </authorList>
    </citation>
    <scope>NUCLEOTIDE SEQUENCE</scope>
    <source>
        <strain evidence="3">FatNI3</strain>
    </source>
</reference>
<dbReference type="Pfam" id="PF03417">
    <property type="entry name" value="AAT"/>
    <property type="match status" value="1"/>
</dbReference>
<gene>
    <name evidence="3" type="ORF">HZI73_24565</name>
</gene>
<sequence length="350" mass="40356">MFILRPCNTYACTSFAVYIDDPIYAMNFDYVPRDIRLMVQEKNDTHIFSMHFVEGDFNPYITGMNDQGLYIGLQMQYPTEEGKSEKNEDELFIVEMGHYVYELTNVDETLQRLKDKRLIHRPGFTVHGLIADPLGNAVIAEAGHETNEYQSISEDFIIMSNFKHTDFLNTPNDEINGVGADRYKKAYTYIQDHQHGFDIYHAFEGLEMTAQYGVSPTLCSMVFVPNEKCVYIALERNFDAIWKVSIEDKTIATYEGFQQNMTFHIPSDGVVSSDLINGNFEKYTPYNEEEGAITVDRYVDNGHEKQHDNHTEIKANATEKKKNSYTPAIIMGLCVIVICLIWFILKRKKQ</sequence>
<feature type="transmembrane region" description="Helical" evidence="1">
    <location>
        <begin position="325"/>
        <end position="345"/>
    </location>
</feature>
<dbReference type="EMBL" id="CP058649">
    <property type="protein sequence ID" value="QUI25277.1"/>
    <property type="molecule type" value="Genomic_DNA"/>
</dbReference>
<feature type="domain" description="Peptidase C45 hydrolase" evidence="2">
    <location>
        <begin position="22"/>
        <end position="237"/>
    </location>
</feature>
<accession>A0A8J8MNP3</accession>
<dbReference type="RefSeq" id="WP_212695977.1">
    <property type="nucleotide sequence ID" value="NZ_CP058649.1"/>
</dbReference>
<dbReference type="InterPro" id="IPR005079">
    <property type="entry name" value="Peptidase_C45_hydrolase"/>
</dbReference>
<proteinExistence type="predicted"/>
<evidence type="ECO:0000313" key="4">
    <source>
        <dbReference type="Proteomes" id="UP000683246"/>
    </source>
</evidence>
<name>A0A8J8MNP3_9FIRM</name>
<dbReference type="Proteomes" id="UP000683246">
    <property type="component" value="Chromosome"/>
</dbReference>
<dbReference type="KEGG" id="vpy:HZI73_24565"/>
<evidence type="ECO:0000259" key="2">
    <source>
        <dbReference type="Pfam" id="PF03417"/>
    </source>
</evidence>
<dbReference type="Gene3D" id="3.60.60.10">
    <property type="entry name" value="Penicillin V Acylase, Chain A"/>
    <property type="match status" value="1"/>
</dbReference>
<keyword evidence="1" id="KW-0812">Transmembrane</keyword>
<keyword evidence="1" id="KW-1133">Transmembrane helix</keyword>
<dbReference type="AlphaFoldDB" id="A0A8J8MNP3"/>
<protein>
    <recommendedName>
        <fullName evidence="2">Peptidase C45 hydrolase domain-containing protein</fullName>
    </recommendedName>
</protein>
<organism evidence="3 4">
    <name type="scientific">Vallitalea pronyensis</name>
    <dbReference type="NCBI Taxonomy" id="1348613"/>
    <lineage>
        <taxon>Bacteria</taxon>
        <taxon>Bacillati</taxon>
        <taxon>Bacillota</taxon>
        <taxon>Clostridia</taxon>
        <taxon>Lachnospirales</taxon>
        <taxon>Vallitaleaceae</taxon>
        <taxon>Vallitalea</taxon>
    </lineage>
</organism>
<keyword evidence="4" id="KW-1185">Reference proteome</keyword>